<evidence type="ECO:0000256" key="4">
    <source>
        <dbReference type="ARBA" id="ARBA00022989"/>
    </source>
</evidence>
<dbReference type="InterPro" id="IPR023494">
    <property type="entry name" value="Cyt_c_bgen_Ccs1/CcsB/ResB"/>
</dbReference>
<dbReference type="PANTHER" id="PTHR31566">
    <property type="entry name" value="CYTOCHROME C BIOGENESIS PROTEIN CCS1, CHLOROPLASTIC"/>
    <property type="match status" value="1"/>
</dbReference>
<dbReference type="EMBL" id="JAOJ01000003">
    <property type="protein sequence ID" value="EUA66662.1"/>
    <property type="molecule type" value="Genomic_DNA"/>
</dbReference>
<gene>
    <name evidence="8" type="ORF">I540_4773</name>
</gene>
<protein>
    <submittedName>
        <fullName evidence="8">ResB-like family protein</fullName>
    </submittedName>
</protein>
<dbReference type="GO" id="GO:0017004">
    <property type="term" value="P:cytochrome complex assembly"/>
    <property type="evidence" value="ECO:0007669"/>
    <property type="project" value="UniProtKB-KW"/>
</dbReference>
<keyword evidence="5 6" id="KW-0472">Membrane</keyword>
<evidence type="ECO:0000256" key="3">
    <source>
        <dbReference type="ARBA" id="ARBA00022748"/>
    </source>
</evidence>
<accession>X8DDH7</accession>
<evidence type="ECO:0000259" key="7">
    <source>
        <dbReference type="Pfam" id="PF05140"/>
    </source>
</evidence>
<evidence type="ECO:0000256" key="5">
    <source>
        <dbReference type="ARBA" id="ARBA00023136"/>
    </source>
</evidence>
<reference evidence="8 9" key="1">
    <citation type="submission" date="2013-12" db="EMBL/GenBank/DDBJ databases">
        <authorList>
            <person name="Zelazny A."/>
            <person name="Olivier K."/>
            <person name="Holland S."/>
            <person name="Lenaerts A."/>
            <person name="Ordway D."/>
            <person name="DeGroote M.A."/>
            <person name="Parker T."/>
            <person name="Sizemore C."/>
            <person name="Tallon L.J."/>
            <person name="Sadzewicz L.K."/>
            <person name="Sengamalay N."/>
            <person name="Fraser C.M."/>
            <person name="Hine E."/>
            <person name="Shefchek K.A."/>
            <person name="Das S.P."/>
            <person name="Tettelin H."/>
        </authorList>
    </citation>
    <scope>NUCLEOTIDE SEQUENCE [LARGE SCALE GENOMIC DNA]</scope>
    <source>
        <strain evidence="8 9">1513</strain>
    </source>
</reference>
<name>X8DDH7_9MYCO</name>
<comment type="subcellular location">
    <subcellularLocation>
        <location evidence="1">Membrane</location>
        <topology evidence="1">Multi-pass membrane protein</topology>
    </subcellularLocation>
</comment>
<sequence length="261" mass="28598">MNHPLRVNGNRVYLLGYGYAPTFTVTFPDGRKRSETIQWRPDDPTTLLSSGAVRIDPPAGTYPDPNVRRKNQIAIQGLFAPTEQLHGTLLSSSFPEMRKPAVAINIYRGDTGLDSGRAQSIFDLDPRMIEQKRLNQVARANLLPGQSVKLNDGTIVRFDGAVNFVNLQVSRDPAQLWVLIFALTMMAGLVVSLVIKRRRVWARLSPGAAAGTVNVELGGLARTDSSGWGDEFERLCDRCLEGFPPTGAARAGNGHKDEDAE</sequence>
<dbReference type="Proteomes" id="UP000023351">
    <property type="component" value="Unassembled WGS sequence"/>
</dbReference>
<comment type="caution">
    <text evidence="8">The sequence shown here is derived from an EMBL/GenBank/DDBJ whole genome shotgun (WGS) entry which is preliminary data.</text>
</comment>
<dbReference type="AlphaFoldDB" id="X8DDH7"/>
<proteinExistence type="predicted"/>
<dbReference type="InterPro" id="IPR007816">
    <property type="entry name" value="ResB-like_domain"/>
</dbReference>
<evidence type="ECO:0000256" key="6">
    <source>
        <dbReference type="SAM" id="Phobius"/>
    </source>
</evidence>
<feature type="domain" description="ResB-like" evidence="7">
    <location>
        <begin position="2"/>
        <end position="233"/>
    </location>
</feature>
<dbReference type="PANTHER" id="PTHR31566:SF0">
    <property type="entry name" value="CYTOCHROME C BIOGENESIS PROTEIN CCS1, CHLOROPLASTIC"/>
    <property type="match status" value="1"/>
</dbReference>
<keyword evidence="4 6" id="KW-1133">Transmembrane helix</keyword>
<keyword evidence="2 6" id="KW-0812">Transmembrane</keyword>
<dbReference type="GO" id="GO:0016020">
    <property type="term" value="C:membrane"/>
    <property type="evidence" value="ECO:0007669"/>
    <property type="project" value="UniProtKB-SubCell"/>
</dbReference>
<evidence type="ECO:0000313" key="9">
    <source>
        <dbReference type="Proteomes" id="UP000023351"/>
    </source>
</evidence>
<organism evidence="8 9">
    <name type="scientific">Mycobacteroides abscessus subsp. bolletii 1513</name>
    <dbReference type="NCBI Taxonomy" id="1299321"/>
    <lineage>
        <taxon>Bacteria</taxon>
        <taxon>Bacillati</taxon>
        <taxon>Actinomycetota</taxon>
        <taxon>Actinomycetes</taxon>
        <taxon>Mycobacteriales</taxon>
        <taxon>Mycobacteriaceae</taxon>
        <taxon>Mycobacteroides</taxon>
        <taxon>Mycobacteroides abscessus</taxon>
    </lineage>
</organism>
<evidence type="ECO:0000313" key="8">
    <source>
        <dbReference type="EMBL" id="EUA66662.1"/>
    </source>
</evidence>
<keyword evidence="3" id="KW-0201">Cytochrome c-type biogenesis</keyword>
<evidence type="ECO:0000256" key="1">
    <source>
        <dbReference type="ARBA" id="ARBA00004141"/>
    </source>
</evidence>
<evidence type="ECO:0000256" key="2">
    <source>
        <dbReference type="ARBA" id="ARBA00022692"/>
    </source>
</evidence>
<feature type="transmembrane region" description="Helical" evidence="6">
    <location>
        <begin position="176"/>
        <end position="195"/>
    </location>
</feature>
<dbReference type="PATRIC" id="fig|1299321.3.peg.4603"/>
<dbReference type="Pfam" id="PF05140">
    <property type="entry name" value="ResB"/>
    <property type="match status" value="1"/>
</dbReference>